<evidence type="ECO:0000313" key="2">
    <source>
        <dbReference type="Proteomes" id="UP000807469"/>
    </source>
</evidence>
<keyword evidence="2" id="KW-1185">Reference proteome</keyword>
<evidence type="ECO:0000313" key="1">
    <source>
        <dbReference type="EMBL" id="KAF9470541.1"/>
    </source>
</evidence>
<dbReference type="Proteomes" id="UP000807469">
    <property type="component" value="Unassembled WGS sequence"/>
</dbReference>
<gene>
    <name evidence="1" type="ORF">BDN70DRAFT_821258</name>
</gene>
<protein>
    <recommendedName>
        <fullName evidence="3">NACHT domain-containing protein</fullName>
    </recommendedName>
</protein>
<sequence>MHCETIEKDPAIFSLSLKDQMQRLVVTPLSAVKPRQPMAFLVDGIDECGPNGEAQEHLLNVIGDAVAELQSIPIIFLIASRSEFEIREAFDQEPLSSLTQRFSLDSRYKPEDDIRFYLKEKLSEVQQKQRKLGTKFPSPWPSETDINTLVRKSSGQFIFAATVVKYID</sequence>
<dbReference type="AlphaFoldDB" id="A0A9P6CKZ5"/>
<comment type="caution">
    <text evidence="1">The sequence shown here is derived from an EMBL/GenBank/DDBJ whole genome shotgun (WGS) entry which is preliminary data.</text>
</comment>
<name>A0A9P6CKZ5_9AGAR</name>
<dbReference type="OrthoDB" id="5967843at2759"/>
<evidence type="ECO:0008006" key="3">
    <source>
        <dbReference type="Google" id="ProtNLM"/>
    </source>
</evidence>
<organism evidence="1 2">
    <name type="scientific">Pholiota conissans</name>
    <dbReference type="NCBI Taxonomy" id="109636"/>
    <lineage>
        <taxon>Eukaryota</taxon>
        <taxon>Fungi</taxon>
        <taxon>Dikarya</taxon>
        <taxon>Basidiomycota</taxon>
        <taxon>Agaricomycotina</taxon>
        <taxon>Agaricomycetes</taxon>
        <taxon>Agaricomycetidae</taxon>
        <taxon>Agaricales</taxon>
        <taxon>Agaricineae</taxon>
        <taxon>Strophariaceae</taxon>
        <taxon>Pholiota</taxon>
    </lineage>
</organism>
<reference evidence="1" key="1">
    <citation type="submission" date="2020-11" db="EMBL/GenBank/DDBJ databases">
        <authorList>
            <consortium name="DOE Joint Genome Institute"/>
            <person name="Ahrendt S."/>
            <person name="Riley R."/>
            <person name="Andreopoulos W."/>
            <person name="Labutti K."/>
            <person name="Pangilinan J."/>
            <person name="Ruiz-Duenas F.J."/>
            <person name="Barrasa J.M."/>
            <person name="Sanchez-Garcia M."/>
            <person name="Camarero S."/>
            <person name="Miyauchi S."/>
            <person name="Serrano A."/>
            <person name="Linde D."/>
            <person name="Babiker R."/>
            <person name="Drula E."/>
            <person name="Ayuso-Fernandez I."/>
            <person name="Pacheco R."/>
            <person name="Padilla G."/>
            <person name="Ferreira P."/>
            <person name="Barriuso J."/>
            <person name="Kellner H."/>
            <person name="Castanera R."/>
            <person name="Alfaro M."/>
            <person name="Ramirez L."/>
            <person name="Pisabarro A.G."/>
            <person name="Kuo A."/>
            <person name="Tritt A."/>
            <person name="Lipzen A."/>
            <person name="He G."/>
            <person name="Yan M."/>
            <person name="Ng V."/>
            <person name="Cullen D."/>
            <person name="Martin F."/>
            <person name="Rosso M.-N."/>
            <person name="Henrissat B."/>
            <person name="Hibbett D."/>
            <person name="Martinez A.T."/>
            <person name="Grigoriev I.V."/>
        </authorList>
    </citation>
    <scope>NUCLEOTIDE SEQUENCE</scope>
    <source>
        <strain evidence="1">CIRM-BRFM 674</strain>
    </source>
</reference>
<proteinExistence type="predicted"/>
<dbReference type="EMBL" id="MU155944">
    <property type="protein sequence ID" value="KAF9470541.1"/>
    <property type="molecule type" value="Genomic_DNA"/>
</dbReference>
<accession>A0A9P6CKZ5</accession>
<feature type="non-terminal residue" evidence="1">
    <location>
        <position position="168"/>
    </location>
</feature>